<evidence type="ECO:0000313" key="1">
    <source>
        <dbReference type="EMBL" id="GFX91890.1"/>
    </source>
</evidence>
<dbReference type="Proteomes" id="UP000887159">
    <property type="component" value="Unassembled WGS sequence"/>
</dbReference>
<name>A0A8X6RK06_TRICX</name>
<gene>
    <name evidence="1" type="ORF">TNCV_3577201</name>
</gene>
<comment type="caution">
    <text evidence="1">The sequence shown here is derived from an EMBL/GenBank/DDBJ whole genome shotgun (WGS) entry which is preliminary data.</text>
</comment>
<dbReference type="EMBL" id="BMAU01021137">
    <property type="protein sequence ID" value="GFX91890.1"/>
    <property type="molecule type" value="Genomic_DNA"/>
</dbReference>
<reference evidence="1" key="1">
    <citation type="submission" date="2020-08" db="EMBL/GenBank/DDBJ databases">
        <title>Multicomponent nature underlies the extraordinary mechanical properties of spider dragline silk.</title>
        <authorList>
            <person name="Kono N."/>
            <person name="Nakamura H."/>
            <person name="Mori M."/>
            <person name="Yoshida Y."/>
            <person name="Ohtoshi R."/>
            <person name="Malay A.D."/>
            <person name="Moran D.A.P."/>
            <person name="Tomita M."/>
            <person name="Numata K."/>
            <person name="Arakawa K."/>
        </authorList>
    </citation>
    <scope>NUCLEOTIDE SEQUENCE</scope>
</reference>
<evidence type="ECO:0000313" key="2">
    <source>
        <dbReference type="Proteomes" id="UP000887159"/>
    </source>
</evidence>
<keyword evidence="2" id="KW-1185">Reference proteome</keyword>
<protein>
    <submittedName>
        <fullName evidence="1">Uncharacterized protein</fullName>
    </submittedName>
</protein>
<accession>A0A8X6RK06</accession>
<dbReference type="AlphaFoldDB" id="A0A8X6RK06"/>
<sequence length="129" mass="14337">MNSLVYAKPVNSYDALVARIVVVAGDIQEMPGVFANVGQSLRRRCEGMVLISTIGIYRVKEDELNSKDEDIHNGVSNKREDCILNSNQISLSSAMSLKTSKTRQNEDLEYFQIQRALAPPLQEESSMAS</sequence>
<organism evidence="1 2">
    <name type="scientific">Trichonephila clavipes</name>
    <name type="common">Golden silk orbweaver</name>
    <name type="synonym">Nephila clavipes</name>
    <dbReference type="NCBI Taxonomy" id="2585209"/>
    <lineage>
        <taxon>Eukaryota</taxon>
        <taxon>Metazoa</taxon>
        <taxon>Ecdysozoa</taxon>
        <taxon>Arthropoda</taxon>
        <taxon>Chelicerata</taxon>
        <taxon>Arachnida</taxon>
        <taxon>Araneae</taxon>
        <taxon>Araneomorphae</taxon>
        <taxon>Entelegynae</taxon>
        <taxon>Araneoidea</taxon>
        <taxon>Nephilidae</taxon>
        <taxon>Trichonephila</taxon>
    </lineage>
</organism>
<proteinExistence type="predicted"/>